<evidence type="ECO:0000313" key="2">
    <source>
        <dbReference type="EMBL" id="KAF2602726.1"/>
    </source>
</evidence>
<reference evidence="2" key="1">
    <citation type="submission" date="2019-12" db="EMBL/GenBank/DDBJ databases">
        <title>Genome sequencing and annotation of Brassica cretica.</title>
        <authorList>
            <person name="Studholme D.J."/>
            <person name="Sarris P.F."/>
        </authorList>
    </citation>
    <scope>NUCLEOTIDE SEQUENCE</scope>
    <source>
        <strain evidence="2">PFS-102/07</strain>
        <tissue evidence="2">Leaf</tissue>
    </source>
</reference>
<comment type="caution">
    <text evidence="2">The sequence shown here is derived from an EMBL/GenBank/DDBJ whole genome shotgun (WGS) entry which is preliminary data.</text>
</comment>
<feature type="region of interest" description="Disordered" evidence="1">
    <location>
        <begin position="30"/>
        <end position="59"/>
    </location>
</feature>
<accession>A0A8S9LBE4</accession>
<feature type="compositionally biased region" description="Basic and acidic residues" evidence="1">
    <location>
        <begin position="46"/>
        <end position="57"/>
    </location>
</feature>
<proteinExistence type="predicted"/>
<dbReference type="EMBL" id="QGKY02000094">
    <property type="protein sequence ID" value="KAF2602726.1"/>
    <property type="molecule type" value="Genomic_DNA"/>
</dbReference>
<dbReference type="AlphaFoldDB" id="A0A8S9LBE4"/>
<protein>
    <submittedName>
        <fullName evidence="2">Uncharacterized protein</fullName>
    </submittedName>
</protein>
<evidence type="ECO:0000256" key="1">
    <source>
        <dbReference type="SAM" id="MobiDB-lite"/>
    </source>
</evidence>
<sequence>MIIGGSQYCNNTVLAIKAYQQKAESSVNWPTWSLPRDGQSNTTTFTKDKARRVDQPHSDPLVIDLVR</sequence>
<gene>
    <name evidence="2" type="ORF">F2Q70_00026133</name>
</gene>
<name>A0A8S9LBE4_BRACR</name>
<organism evidence="2">
    <name type="scientific">Brassica cretica</name>
    <name type="common">Mustard</name>
    <dbReference type="NCBI Taxonomy" id="69181"/>
    <lineage>
        <taxon>Eukaryota</taxon>
        <taxon>Viridiplantae</taxon>
        <taxon>Streptophyta</taxon>
        <taxon>Embryophyta</taxon>
        <taxon>Tracheophyta</taxon>
        <taxon>Spermatophyta</taxon>
        <taxon>Magnoliopsida</taxon>
        <taxon>eudicotyledons</taxon>
        <taxon>Gunneridae</taxon>
        <taxon>Pentapetalae</taxon>
        <taxon>rosids</taxon>
        <taxon>malvids</taxon>
        <taxon>Brassicales</taxon>
        <taxon>Brassicaceae</taxon>
        <taxon>Brassiceae</taxon>
        <taxon>Brassica</taxon>
    </lineage>
</organism>